<feature type="region of interest" description="Disordered" evidence="1">
    <location>
        <begin position="1615"/>
        <end position="1649"/>
    </location>
</feature>
<dbReference type="Gene3D" id="3.40.50.300">
    <property type="entry name" value="P-loop containing nucleotide triphosphate hydrolases"/>
    <property type="match status" value="2"/>
</dbReference>
<dbReference type="Proteomes" id="UP000517916">
    <property type="component" value="Unassembled WGS sequence"/>
</dbReference>
<feature type="compositionally biased region" description="Basic and acidic residues" evidence="1">
    <location>
        <begin position="1627"/>
        <end position="1639"/>
    </location>
</feature>
<dbReference type="NCBIfam" id="NF041492">
    <property type="entry name" value="MobF"/>
    <property type="match status" value="1"/>
</dbReference>
<dbReference type="Pfam" id="PF13604">
    <property type="entry name" value="AAA_30"/>
    <property type="match status" value="1"/>
</dbReference>
<evidence type="ECO:0000313" key="4">
    <source>
        <dbReference type="Proteomes" id="UP000517916"/>
    </source>
</evidence>
<dbReference type="Pfam" id="PF08751">
    <property type="entry name" value="TrwC"/>
    <property type="match status" value="1"/>
</dbReference>
<sequence length="1649" mass="179627">MTCHVLHAGDGYTYLTNQVAAGDVQRSAHEGLGGYYTAQGNPPGQWVGSGIAALGMAGQVSEEHMLALFGEGLHPEANAMIERRIAAGHSYDAALRSVRLGRKYYTFTTSQTPLSCAVTEAYAAFARDHARRPSVAERRRIKEQVATRLLTGPDGVVPAPEVVRKYLIDELGRTAQPVAGADLVFSPRKSVSVVWALGDEQTRAVVEQVHRQAWQAALAYGEREAAFTRVGRNGVAQVETSGFVATAFDHRDSRSGDPDLHTHVVIANRVRAADGTWRTFDSQQLHRVAVSMSEYYNAALEQGLTERLGVRWIEVDKGNDKRVVREIEGVSPVLITGFSQRRTQVEGELDELVAQYVRDYGHTPPRSVQITLAQQATLTARPDKVLRSLHEQIADWTARAQDMLPGADITAEISQALHRAPVPAAAVDLDQVAATVIGVVQAHRSSWTVYHVRAEAIRQLTGHPFATGAERERATEQVVATALNTGSVVLGAAPGPTPVLLQRSTGESIFTRRGATRYTSQALLDAESRLLAAARAQTPLAVAAPVARAAITTFEQRTGRTLNPGQRVLVEQVTGGGRELAVAVGPPGTGKSVAMGAVRQVWEQSTGGRVIGLAPSAAAARVLGEELGVRADTAHRLIALHSHGRDIDVKPGDMLLVDEAGMAGTLVLDQVRAIAAEHGAVVRLVGDHKQLTAVEAGGALRLLVHEVGGPELTQVMRFRDPAEATAVLQVRDGRTEAIDWYAAHERLHAGPGPAVRDQLYRDWAADTAAGTASIMISDSVEVATALSQRAQAERRAVGLVESRGIGLHDGTVAAVGDRIVTRHNDRRLELFGGNDFVRNGDLWDVLARDPEGGLRVRHIGHGAVLTLPPGYVAAHVELGYAATIHRAQGITVQVSRAYLSPLAVRQGALVALSRGTEANHAYLDAETTLAPGEPETLPGDLFYRYRESNPAALALATIVRRDGAEPSATEQLRQALEETERLDHVVPRYTYALTVHRGPEAGARAEAWVGAALPSRATEILADPAWPTLAEVLHRLDEQGQDPVRLLAARAAQRPLESDPADPARSTAQVLHHRLLPDLTPPAAAAGRPPGLPGWVPTPPPEPAGTSAPVSVETAELGQWLREQAETIAARVRWLGEQAVHDTPPWTVHLGPVPDDPVDRAAWIDQAGQVAAWREHFGASPDHLDLLPGGEHGEAAHARAWVQQHLATTPVVGQPGEQADHLVLDFSEQAMVERMTRWRTEFDRTYQPDLDAEAAAELDRDRVEPEQDAVLATTEAGHRQEREQAGALPWEDLHAQWAALHERLREARQVEGVVQRAQIHAEVRAAREAIATEYGSEVTEALREWWRAGRQLRELQRAQRRGEIQRSWEQRPHAGLTDTQLTAAITAAEQDSHRHQRDADRAEQDLRQRRPAVEAGHGSRVMAVDEGLARAQQELLLRQQAEQAQRHRATATQQARIAAARADALDREAAQVSWLRPGHRDALDREAEQLRETSAWATAQADVHRHQQTQAQQQLEALGSGGYGTVDAATQRLEVAERRYAVDRAAAQAGDEDELRRLGDQVERGRTGARGKQDRVGELRSEQEVRSGMTSTDRDLDVEVRAEWQQDRREEAAARRRQWVAQQSRGAHHDYAPHVDHGIHHQPGHGLSL</sequence>
<keyword evidence="4" id="KW-1185">Reference proteome</keyword>
<protein>
    <submittedName>
        <fullName evidence="3">Conjugative relaxase-like TrwC/TraI family protein</fullName>
    </submittedName>
</protein>
<feature type="region of interest" description="Disordered" evidence="1">
    <location>
        <begin position="1559"/>
        <end position="1594"/>
    </location>
</feature>
<reference evidence="3 4" key="1">
    <citation type="submission" date="2020-08" db="EMBL/GenBank/DDBJ databases">
        <title>Genomic Encyclopedia of Archaeal and Bacterial Type Strains, Phase II (KMG-II): from individual species to whole genera.</title>
        <authorList>
            <person name="Goeker M."/>
        </authorList>
    </citation>
    <scope>NUCLEOTIDE SEQUENCE [LARGE SCALE GENOMIC DNA]</scope>
    <source>
        <strain evidence="3 4">DSM 43850</strain>
    </source>
</reference>
<proteinExistence type="predicted"/>
<feature type="compositionally biased region" description="Basic and acidic residues" evidence="1">
    <location>
        <begin position="1390"/>
        <end position="1412"/>
    </location>
</feature>
<dbReference type="InterPro" id="IPR027417">
    <property type="entry name" value="P-loop_NTPase"/>
</dbReference>
<comment type="caution">
    <text evidence="3">The sequence shown here is derived from an EMBL/GenBank/DDBJ whole genome shotgun (WGS) entry which is preliminary data.</text>
</comment>
<evidence type="ECO:0000256" key="1">
    <source>
        <dbReference type="SAM" id="MobiDB-lite"/>
    </source>
</evidence>
<feature type="region of interest" description="Disordered" evidence="1">
    <location>
        <begin position="1389"/>
        <end position="1421"/>
    </location>
</feature>
<dbReference type="EMBL" id="JACJID010000011">
    <property type="protein sequence ID" value="MBA8932184.1"/>
    <property type="molecule type" value="Genomic_DNA"/>
</dbReference>
<gene>
    <name evidence="3" type="ORF">BC739_009443</name>
</gene>
<dbReference type="SUPFAM" id="SSF52540">
    <property type="entry name" value="P-loop containing nucleoside triphosphate hydrolases"/>
    <property type="match status" value="2"/>
</dbReference>
<feature type="domain" description="TrwC relaxase" evidence="2">
    <location>
        <begin position="8"/>
        <end position="403"/>
    </location>
</feature>
<dbReference type="Gene3D" id="2.30.30.940">
    <property type="match status" value="1"/>
</dbReference>
<evidence type="ECO:0000259" key="2">
    <source>
        <dbReference type="Pfam" id="PF08751"/>
    </source>
</evidence>
<feature type="region of interest" description="Disordered" evidence="1">
    <location>
        <begin position="1079"/>
        <end position="1108"/>
    </location>
</feature>
<organism evidence="3 4">
    <name type="scientific">Kutzneria viridogrisea</name>
    <dbReference type="NCBI Taxonomy" id="47990"/>
    <lineage>
        <taxon>Bacteria</taxon>
        <taxon>Bacillati</taxon>
        <taxon>Actinomycetota</taxon>
        <taxon>Actinomycetes</taxon>
        <taxon>Pseudonocardiales</taxon>
        <taxon>Pseudonocardiaceae</taxon>
        <taxon>Kutzneria</taxon>
    </lineage>
</organism>
<accession>A0ABR6C050</accession>
<dbReference type="InterPro" id="IPR014862">
    <property type="entry name" value="TrwC"/>
</dbReference>
<feature type="compositionally biased region" description="Low complexity" evidence="1">
    <location>
        <begin position="1079"/>
        <end position="1089"/>
    </location>
</feature>
<evidence type="ECO:0000313" key="3">
    <source>
        <dbReference type="EMBL" id="MBA8932184.1"/>
    </source>
</evidence>
<feature type="compositionally biased region" description="Pro residues" evidence="1">
    <location>
        <begin position="1090"/>
        <end position="1103"/>
    </location>
</feature>
<dbReference type="RefSeq" id="WP_182840704.1">
    <property type="nucleotide sequence ID" value="NZ_BAAABQ010000090.1"/>
</dbReference>
<name>A0ABR6C050_9PSEU</name>
<feature type="compositionally biased region" description="Basic and acidic residues" evidence="1">
    <location>
        <begin position="1559"/>
        <end position="1585"/>
    </location>
</feature>
<dbReference type="SUPFAM" id="SSF55464">
    <property type="entry name" value="Origin of replication-binding domain, RBD-like"/>
    <property type="match status" value="1"/>
</dbReference>